<accession>A0A7J6VSM5</accession>
<name>A0A7J6VSM5_THATH</name>
<dbReference type="OrthoDB" id="763372at2759"/>
<sequence>MSGLGILVQRKPRNTFIPAMSVNVLFQYASNNLEQQELDGFDDLEEKEKSCSSSSSSESNECGSNSEKLTRAQRKRFRKKKLKEASSRRQNIIGPLLPTTANGSSSIVEVVHQDELQEPQSISNVVEESKGSNVGNLNQGSGSDQSRLKQRRTAKRRKQQVVVDALCQVHSSCSNANEETSDNRPLGNEET</sequence>
<dbReference type="Proteomes" id="UP000554482">
    <property type="component" value="Unassembled WGS sequence"/>
</dbReference>
<reference evidence="2 3" key="1">
    <citation type="submission" date="2020-06" db="EMBL/GenBank/DDBJ databases">
        <title>Transcriptomic and genomic resources for Thalictrum thalictroides and T. hernandezii: Facilitating candidate gene discovery in an emerging model plant lineage.</title>
        <authorList>
            <person name="Arias T."/>
            <person name="Riano-Pachon D.M."/>
            <person name="Di Stilio V.S."/>
        </authorList>
    </citation>
    <scope>NUCLEOTIDE SEQUENCE [LARGE SCALE GENOMIC DNA]</scope>
    <source>
        <strain evidence="3">cv. WT478/WT964</strain>
        <tissue evidence="2">Leaves</tissue>
    </source>
</reference>
<feature type="region of interest" description="Disordered" evidence="1">
    <location>
        <begin position="126"/>
        <end position="191"/>
    </location>
</feature>
<organism evidence="2 3">
    <name type="scientific">Thalictrum thalictroides</name>
    <name type="common">Rue-anemone</name>
    <name type="synonym">Anemone thalictroides</name>
    <dbReference type="NCBI Taxonomy" id="46969"/>
    <lineage>
        <taxon>Eukaryota</taxon>
        <taxon>Viridiplantae</taxon>
        <taxon>Streptophyta</taxon>
        <taxon>Embryophyta</taxon>
        <taxon>Tracheophyta</taxon>
        <taxon>Spermatophyta</taxon>
        <taxon>Magnoliopsida</taxon>
        <taxon>Ranunculales</taxon>
        <taxon>Ranunculaceae</taxon>
        <taxon>Thalictroideae</taxon>
        <taxon>Thalictrum</taxon>
    </lineage>
</organism>
<feature type="compositionally biased region" description="Polar residues" evidence="1">
    <location>
        <begin position="126"/>
        <end position="145"/>
    </location>
</feature>
<gene>
    <name evidence="2" type="ORF">FRX31_022844</name>
</gene>
<protein>
    <submittedName>
        <fullName evidence="2">Uncharacterized protein</fullName>
    </submittedName>
</protein>
<feature type="compositionally biased region" description="Polar residues" evidence="1">
    <location>
        <begin position="169"/>
        <end position="178"/>
    </location>
</feature>
<comment type="caution">
    <text evidence="2">The sequence shown here is derived from an EMBL/GenBank/DDBJ whole genome shotgun (WGS) entry which is preliminary data.</text>
</comment>
<feature type="compositionally biased region" description="Low complexity" evidence="1">
    <location>
        <begin position="51"/>
        <end position="67"/>
    </location>
</feature>
<feature type="region of interest" description="Disordered" evidence="1">
    <location>
        <begin position="39"/>
        <end position="104"/>
    </location>
</feature>
<dbReference type="AlphaFoldDB" id="A0A7J6VSM5"/>
<evidence type="ECO:0000256" key="1">
    <source>
        <dbReference type="SAM" id="MobiDB-lite"/>
    </source>
</evidence>
<proteinExistence type="predicted"/>
<evidence type="ECO:0000313" key="3">
    <source>
        <dbReference type="Proteomes" id="UP000554482"/>
    </source>
</evidence>
<evidence type="ECO:0000313" key="2">
    <source>
        <dbReference type="EMBL" id="KAF5187568.1"/>
    </source>
</evidence>
<dbReference type="EMBL" id="JABWDY010027838">
    <property type="protein sequence ID" value="KAF5187568.1"/>
    <property type="molecule type" value="Genomic_DNA"/>
</dbReference>
<feature type="compositionally biased region" description="Basic residues" evidence="1">
    <location>
        <begin position="71"/>
        <end position="82"/>
    </location>
</feature>
<feature type="compositionally biased region" description="Basic residues" evidence="1">
    <location>
        <begin position="148"/>
        <end position="159"/>
    </location>
</feature>
<keyword evidence="3" id="KW-1185">Reference proteome</keyword>